<organism evidence="1 2">
    <name type="scientific">Dreissena polymorpha</name>
    <name type="common">Zebra mussel</name>
    <name type="synonym">Mytilus polymorpha</name>
    <dbReference type="NCBI Taxonomy" id="45954"/>
    <lineage>
        <taxon>Eukaryota</taxon>
        <taxon>Metazoa</taxon>
        <taxon>Spiralia</taxon>
        <taxon>Lophotrochozoa</taxon>
        <taxon>Mollusca</taxon>
        <taxon>Bivalvia</taxon>
        <taxon>Autobranchia</taxon>
        <taxon>Heteroconchia</taxon>
        <taxon>Euheterodonta</taxon>
        <taxon>Imparidentia</taxon>
        <taxon>Neoheterodontei</taxon>
        <taxon>Myida</taxon>
        <taxon>Dreissenoidea</taxon>
        <taxon>Dreissenidae</taxon>
        <taxon>Dreissena</taxon>
    </lineage>
</organism>
<reference evidence="1" key="2">
    <citation type="submission" date="2020-11" db="EMBL/GenBank/DDBJ databases">
        <authorList>
            <person name="McCartney M.A."/>
            <person name="Auch B."/>
            <person name="Kono T."/>
            <person name="Mallez S."/>
            <person name="Becker A."/>
            <person name="Gohl D.M."/>
            <person name="Silverstein K.A.T."/>
            <person name="Koren S."/>
            <person name="Bechman K.B."/>
            <person name="Herman A."/>
            <person name="Abrahante J.E."/>
            <person name="Garbe J."/>
        </authorList>
    </citation>
    <scope>NUCLEOTIDE SEQUENCE</scope>
    <source>
        <strain evidence="1">Duluth1</strain>
        <tissue evidence="1">Whole animal</tissue>
    </source>
</reference>
<dbReference type="AlphaFoldDB" id="A0A9D4JEP5"/>
<gene>
    <name evidence="1" type="ORF">DPMN_135457</name>
</gene>
<dbReference type="Proteomes" id="UP000828390">
    <property type="component" value="Unassembled WGS sequence"/>
</dbReference>
<proteinExistence type="predicted"/>
<dbReference type="EMBL" id="JAIWYP010000006">
    <property type="protein sequence ID" value="KAH3807124.1"/>
    <property type="molecule type" value="Genomic_DNA"/>
</dbReference>
<evidence type="ECO:0000313" key="2">
    <source>
        <dbReference type="Proteomes" id="UP000828390"/>
    </source>
</evidence>
<reference evidence="1" key="1">
    <citation type="journal article" date="2019" name="bioRxiv">
        <title>The Genome of the Zebra Mussel, Dreissena polymorpha: A Resource for Invasive Species Research.</title>
        <authorList>
            <person name="McCartney M.A."/>
            <person name="Auch B."/>
            <person name="Kono T."/>
            <person name="Mallez S."/>
            <person name="Zhang Y."/>
            <person name="Obille A."/>
            <person name="Becker A."/>
            <person name="Abrahante J.E."/>
            <person name="Garbe J."/>
            <person name="Badalamenti J.P."/>
            <person name="Herman A."/>
            <person name="Mangelson H."/>
            <person name="Liachko I."/>
            <person name="Sullivan S."/>
            <person name="Sone E.D."/>
            <person name="Koren S."/>
            <person name="Silverstein K.A.T."/>
            <person name="Beckman K.B."/>
            <person name="Gohl D.M."/>
        </authorList>
    </citation>
    <scope>NUCLEOTIDE SEQUENCE</scope>
    <source>
        <strain evidence="1">Duluth1</strain>
        <tissue evidence="1">Whole animal</tissue>
    </source>
</reference>
<keyword evidence="2" id="KW-1185">Reference proteome</keyword>
<protein>
    <submittedName>
        <fullName evidence="1">Uncharacterized protein</fullName>
    </submittedName>
</protein>
<name>A0A9D4JEP5_DREPO</name>
<evidence type="ECO:0000313" key="1">
    <source>
        <dbReference type="EMBL" id="KAH3807124.1"/>
    </source>
</evidence>
<accession>A0A9D4JEP5</accession>
<sequence>MMFLSPDLTSENNSVMSNPKFADEVKAMKKDMDKQQICGRLPMPSWQVESLFRAIINKPCVNVSSIFNRLY</sequence>
<comment type="caution">
    <text evidence="1">The sequence shown here is derived from an EMBL/GenBank/DDBJ whole genome shotgun (WGS) entry which is preliminary data.</text>
</comment>